<protein>
    <submittedName>
        <fullName evidence="2">Uncharacterized protein</fullName>
    </submittedName>
</protein>
<evidence type="ECO:0000313" key="3">
    <source>
        <dbReference type="Proteomes" id="UP000297597"/>
    </source>
</evidence>
<proteinExistence type="predicted"/>
<feature type="coiled-coil region" evidence="1">
    <location>
        <begin position="21"/>
        <end position="61"/>
    </location>
</feature>
<dbReference type="AlphaFoldDB" id="A0A4Y7RL25"/>
<reference evidence="2 3" key="1">
    <citation type="journal article" date="2018" name="Environ. Microbiol.">
        <title>Novel energy conservation strategies and behaviour of Pelotomaculum schinkii driving syntrophic propionate catabolism.</title>
        <authorList>
            <person name="Hidalgo-Ahumada C.A.P."/>
            <person name="Nobu M.K."/>
            <person name="Narihiro T."/>
            <person name="Tamaki H."/>
            <person name="Liu W.T."/>
            <person name="Kamagata Y."/>
            <person name="Stams A.J.M."/>
            <person name="Imachi H."/>
            <person name="Sousa D.Z."/>
        </authorList>
    </citation>
    <scope>NUCLEOTIDE SEQUENCE [LARGE SCALE GENOMIC DNA]</scope>
    <source>
        <strain evidence="2 3">MGP</strain>
    </source>
</reference>
<gene>
    <name evidence="2" type="ORF">Pmgp_03163</name>
</gene>
<evidence type="ECO:0000256" key="1">
    <source>
        <dbReference type="SAM" id="Coils"/>
    </source>
</evidence>
<sequence>MNEEIAQPILTDVEEIKGETLPEIQSKKQNLLARRDRLEQIEQERNSLEDLRQLAEFETKQAGLLIKGCKNILKDNLAAGAAADWASLYNDKPFPPFVAKNPAPRYKQVVLETGVPPRNFLSELLFPSVKNRRLQKETDAKTAYDLKMKQYEEEKAARLAAYEEERKAYLAAQSAYNSEVEKLQFDFEKGRPAAIESFARIALDQMIMPDLITAAFDVSCRPEEKLLLVNSLLPGYYELPRAVSYRYDEAGGTIAATEMEEQEYDLFYRSLVLQIALSALQIIFKVMPARHIQWVAFNGWVNNDGAGDSQTSKSCILTCQAARDIFKAMDLARNTPQDSFFGLKGVLAESLQEEGSVQPIVSSENIESRQAAGNAKNVRPPEYRPGEFKQVTTKIVVEMLDQVEKKLLEYAMNRDDVIH</sequence>
<name>A0A4Y7RL25_9FIRM</name>
<organism evidence="2 3">
    <name type="scientific">Pelotomaculum propionicicum</name>
    <dbReference type="NCBI Taxonomy" id="258475"/>
    <lineage>
        <taxon>Bacteria</taxon>
        <taxon>Bacillati</taxon>
        <taxon>Bacillota</taxon>
        <taxon>Clostridia</taxon>
        <taxon>Eubacteriales</taxon>
        <taxon>Desulfotomaculaceae</taxon>
        <taxon>Pelotomaculum</taxon>
    </lineage>
</organism>
<keyword evidence="3" id="KW-1185">Reference proteome</keyword>
<dbReference type="OrthoDB" id="9797274at2"/>
<dbReference type="Proteomes" id="UP000297597">
    <property type="component" value="Unassembled WGS sequence"/>
</dbReference>
<evidence type="ECO:0000313" key="2">
    <source>
        <dbReference type="EMBL" id="TEB09392.1"/>
    </source>
</evidence>
<comment type="caution">
    <text evidence="2">The sequence shown here is derived from an EMBL/GenBank/DDBJ whole genome shotgun (WGS) entry which is preliminary data.</text>
</comment>
<keyword evidence="1" id="KW-0175">Coiled coil</keyword>
<dbReference type="EMBL" id="QFFZ01000049">
    <property type="protein sequence ID" value="TEB09392.1"/>
    <property type="molecule type" value="Genomic_DNA"/>
</dbReference>
<dbReference type="RefSeq" id="WP_134215079.1">
    <property type="nucleotide sequence ID" value="NZ_QFFZ01000049.1"/>
</dbReference>
<accession>A0A4Y7RL25</accession>